<comment type="caution">
    <text evidence="4">The sequence shown here is derived from an EMBL/GenBank/DDBJ whole genome shotgun (WGS) entry which is preliminary data.</text>
</comment>
<evidence type="ECO:0000256" key="2">
    <source>
        <dbReference type="SAM" id="SignalP"/>
    </source>
</evidence>
<keyword evidence="5" id="KW-1185">Reference proteome</keyword>
<dbReference type="Proteomes" id="UP000656548">
    <property type="component" value="Unassembled WGS sequence"/>
</dbReference>
<feature type="chain" id="PRO_5045086496" description="DUF4333 domain-containing protein" evidence="2">
    <location>
        <begin position="21"/>
        <end position="132"/>
    </location>
</feature>
<protein>
    <recommendedName>
        <fullName evidence="3">DUF4333 domain-containing protein</fullName>
    </recommendedName>
</protein>
<evidence type="ECO:0000256" key="1">
    <source>
        <dbReference type="SAM" id="MobiDB-lite"/>
    </source>
</evidence>
<feature type="domain" description="DUF4333" evidence="3">
    <location>
        <begin position="58"/>
        <end position="124"/>
    </location>
</feature>
<evidence type="ECO:0000313" key="4">
    <source>
        <dbReference type="EMBL" id="MBE1577165.1"/>
    </source>
</evidence>
<evidence type="ECO:0000259" key="3">
    <source>
        <dbReference type="Pfam" id="PF14230"/>
    </source>
</evidence>
<dbReference type="RefSeq" id="WP_192744397.1">
    <property type="nucleotide sequence ID" value="NZ_CP102415.1"/>
</dbReference>
<gene>
    <name evidence="4" type="ORF">H4W30_004225</name>
</gene>
<dbReference type="EMBL" id="JADBEJ010000005">
    <property type="protein sequence ID" value="MBE1577165.1"/>
    <property type="molecule type" value="Genomic_DNA"/>
</dbReference>
<name>A0ABR9LA28_9PSEU</name>
<keyword evidence="2" id="KW-0732">Signal</keyword>
<feature type="signal peptide" evidence="2">
    <location>
        <begin position="1"/>
        <end position="20"/>
    </location>
</feature>
<proteinExistence type="predicted"/>
<accession>A0ABR9LA28</accession>
<dbReference type="Pfam" id="PF14230">
    <property type="entry name" value="DUF4333"/>
    <property type="match status" value="1"/>
</dbReference>
<reference evidence="4 5" key="1">
    <citation type="submission" date="2020-10" db="EMBL/GenBank/DDBJ databases">
        <title>Sequencing the genomes of 1000 actinobacteria strains.</title>
        <authorList>
            <person name="Klenk H.-P."/>
        </authorList>
    </citation>
    <scope>NUCLEOTIDE SEQUENCE [LARGE SCALE GENOMIC DNA]</scope>
    <source>
        <strain evidence="4 5">DSM 46661</strain>
    </source>
</reference>
<evidence type="ECO:0000313" key="5">
    <source>
        <dbReference type="Proteomes" id="UP000656548"/>
    </source>
</evidence>
<dbReference type="InterPro" id="IPR025637">
    <property type="entry name" value="DUF4333"/>
</dbReference>
<organism evidence="4 5">
    <name type="scientific">Amycolatopsis roodepoortensis</name>
    <dbReference type="NCBI Taxonomy" id="700274"/>
    <lineage>
        <taxon>Bacteria</taxon>
        <taxon>Bacillati</taxon>
        <taxon>Actinomycetota</taxon>
        <taxon>Actinomycetes</taxon>
        <taxon>Pseudonocardiales</taxon>
        <taxon>Pseudonocardiaceae</taxon>
        <taxon>Amycolatopsis</taxon>
    </lineage>
</organism>
<sequence>MSRRAVSTVGLCCAAFAMLAACSDTPAPAPATKTVTVPPTTSASPSTSATSGGSSSAAPGRVFDPRTMQADVRKILTETYQVREVGDVLCPANQTVKDGSTFTCTVQVGGEGKTVTITVTGDDGRYEVGAPA</sequence>
<dbReference type="PROSITE" id="PS51257">
    <property type="entry name" value="PROKAR_LIPOPROTEIN"/>
    <property type="match status" value="1"/>
</dbReference>
<feature type="region of interest" description="Disordered" evidence="1">
    <location>
        <begin position="28"/>
        <end position="67"/>
    </location>
</feature>
<feature type="compositionally biased region" description="Low complexity" evidence="1">
    <location>
        <begin position="28"/>
        <end position="59"/>
    </location>
</feature>